<proteinExistence type="predicted"/>
<organism evidence="3 4">
    <name type="scientific">Vibrio mimicus</name>
    <dbReference type="NCBI Taxonomy" id="674"/>
    <lineage>
        <taxon>Bacteria</taxon>
        <taxon>Pseudomonadati</taxon>
        <taxon>Pseudomonadota</taxon>
        <taxon>Gammaproteobacteria</taxon>
        <taxon>Vibrionales</taxon>
        <taxon>Vibrionaceae</taxon>
        <taxon>Vibrio</taxon>
    </lineage>
</organism>
<keyword evidence="2" id="KW-0472">Membrane</keyword>
<dbReference type="InterPro" id="IPR021339">
    <property type="entry name" value="DUF2956"/>
</dbReference>
<protein>
    <submittedName>
        <fullName evidence="3">DUF2956 domain-containing protein</fullName>
    </submittedName>
</protein>
<dbReference type="OrthoDB" id="5600789at2"/>
<feature type="transmembrane region" description="Helical" evidence="2">
    <location>
        <begin position="97"/>
        <end position="115"/>
    </location>
</feature>
<feature type="region of interest" description="Disordered" evidence="1">
    <location>
        <begin position="1"/>
        <end position="32"/>
    </location>
</feature>
<evidence type="ECO:0000313" key="4">
    <source>
        <dbReference type="Proteomes" id="UP000053748"/>
    </source>
</evidence>
<accession>A0A2J9UXV5</accession>
<keyword evidence="2" id="KW-0812">Transmembrane</keyword>
<comment type="caution">
    <text evidence="3">The sequence shown here is derived from an EMBL/GenBank/DDBJ whole genome shotgun (WGS) entry which is preliminary data.</text>
</comment>
<evidence type="ECO:0000313" key="3">
    <source>
        <dbReference type="EMBL" id="PNM56359.1"/>
    </source>
</evidence>
<dbReference type="Pfam" id="PF11169">
    <property type="entry name" value="DUF2956"/>
    <property type="match status" value="1"/>
</dbReference>
<sequence length="118" mass="13577">MKNSTPIPSEQTQQEALKITRATQRPGQTKEQTKLIAQGIEKGIALYKKQQKEKHRQADKLRKKALKAKLSSTDEIHDSEEYTPELMDVPQTNQAKIAWALLVISWVGFIAYWLWQNS</sequence>
<keyword evidence="4" id="KW-1185">Reference proteome</keyword>
<evidence type="ECO:0000256" key="2">
    <source>
        <dbReference type="SAM" id="Phobius"/>
    </source>
</evidence>
<feature type="compositionally biased region" description="Polar residues" evidence="1">
    <location>
        <begin position="1"/>
        <end position="30"/>
    </location>
</feature>
<keyword evidence="2" id="KW-1133">Transmembrane helix</keyword>
<dbReference type="GeneID" id="93952694"/>
<dbReference type="STRING" id="674.VM_04220"/>
<gene>
    <name evidence="3" type="ORF">AL544_009805</name>
</gene>
<dbReference type="EMBL" id="LOSJ02000002">
    <property type="protein sequence ID" value="PNM56359.1"/>
    <property type="molecule type" value="Genomic_DNA"/>
</dbReference>
<evidence type="ECO:0000256" key="1">
    <source>
        <dbReference type="SAM" id="MobiDB-lite"/>
    </source>
</evidence>
<dbReference type="Proteomes" id="UP000053748">
    <property type="component" value="Unassembled WGS sequence"/>
</dbReference>
<reference evidence="3" key="1">
    <citation type="submission" date="2017-12" db="EMBL/GenBank/DDBJ databases">
        <title>FDA dAtabase for Regulatory Grade micrObial Sequences (FDA-ARGOS): Supporting development and validation of Infectious Disease Dx tests.</title>
        <authorList>
            <person name="Hoffmann M."/>
            <person name="Allard M."/>
            <person name="Evans P."/>
            <person name="Brown E."/>
            <person name="Tallon L.J."/>
            <person name="Sadzewicz L."/>
            <person name="Sengamalay N."/>
            <person name="Ott S."/>
            <person name="Godinez A."/>
            <person name="Nagaraj S."/>
            <person name="Vavikolanu K."/>
            <person name="Aluvathingal J."/>
            <person name="Nadendla S."/>
            <person name="Hobson J."/>
            <person name="Sichtig H."/>
        </authorList>
    </citation>
    <scope>NUCLEOTIDE SEQUENCE [LARGE SCALE GENOMIC DNA]</scope>
    <source>
        <strain evidence="3">FDAARGOS_113</strain>
    </source>
</reference>
<dbReference type="RefSeq" id="WP_000798561.1">
    <property type="nucleotide sequence ID" value="NZ_CAWMSS010000001.1"/>
</dbReference>
<name>A0A2J9UXV5_VIBMI</name>
<dbReference type="AlphaFoldDB" id="A0A2J9UXV5"/>